<evidence type="ECO:0000313" key="1">
    <source>
        <dbReference type="EMBL" id="CEN27618.1"/>
    </source>
</evidence>
<gene>
    <name evidence="1" type="ORF">LACPI_0418</name>
</gene>
<dbReference type="KEGG" id="lpk:LACPI_0418"/>
<dbReference type="RefSeq" id="WP_047914878.1">
    <property type="nucleotide sequence ID" value="NZ_LN774769.1"/>
</dbReference>
<accession>A0A0D6DV14</accession>
<dbReference type="EMBL" id="LN774769">
    <property type="protein sequence ID" value="CEN27618.1"/>
    <property type="molecule type" value="Genomic_DNA"/>
</dbReference>
<protein>
    <submittedName>
        <fullName evidence="1">Uncharacterized protein</fullName>
    </submittedName>
</protein>
<organism evidence="1 2">
    <name type="scientific">Pseudolactococcus piscium MKFS47</name>
    <dbReference type="NCBI Taxonomy" id="297352"/>
    <lineage>
        <taxon>Bacteria</taxon>
        <taxon>Bacillati</taxon>
        <taxon>Bacillota</taxon>
        <taxon>Bacilli</taxon>
        <taxon>Lactobacillales</taxon>
        <taxon>Streptococcaceae</taxon>
        <taxon>Pseudolactococcus</taxon>
    </lineage>
</organism>
<proteinExistence type="predicted"/>
<reference evidence="2" key="1">
    <citation type="submission" date="2015-01" db="EMBL/GenBank/DDBJ databases">
        <authorList>
            <person name="Andreevskaya M."/>
        </authorList>
    </citation>
    <scope>NUCLEOTIDE SEQUENCE [LARGE SCALE GENOMIC DNA]</scope>
    <source>
        <strain evidence="2">MKFS47</strain>
    </source>
</reference>
<dbReference type="HOGENOM" id="CLU_1089005_0_0_9"/>
<sequence>MKDNLFSITDILQEAHDFFKIEIIKTEIPTMRQHIVRTLKNKNIDQTGTKRQQPNAITKTVGTRTVSKKRVKAYSEMVKDDILNDYCKDYFLNKLRSDERKKVEKDLKNHHDSKYYEDMSKNIEQKNWQEMEELSNLSTNDRFYQIRRELFVKEAIKQKEKEIQDLINNPYPIADGPDTTPLTKNSEIFRNKKREIMLDALFSEKFDLDEDKLLADCQNLVEIQEDYDAQITPEGLKFTDKFANNKNYYTKIEEY</sequence>
<name>A0A0D6DV14_9LACT</name>
<evidence type="ECO:0000313" key="2">
    <source>
        <dbReference type="Proteomes" id="UP000033166"/>
    </source>
</evidence>
<dbReference type="AlphaFoldDB" id="A0A0D6DV14"/>
<dbReference type="Proteomes" id="UP000033166">
    <property type="component" value="Chromosome I"/>
</dbReference>